<feature type="region of interest" description="Disordered" evidence="1">
    <location>
        <begin position="1"/>
        <end position="36"/>
    </location>
</feature>
<organism evidence="2">
    <name type="scientific">Phytophthora nicotianae</name>
    <name type="common">Potato buckeye rot agent</name>
    <name type="synonym">Phytophthora parasitica</name>
    <dbReference type="NCBI Taxonomy" id="4792"/>
    <lineage>
        <taxon>Eukaryota</taxon>
        <taxon>Sar</taxon>
        <taxon>Stramenopiles</taxon>
        <taxon>Oomycota</taxon>
        <taxon>Peronosporomycetes</taxon>
        <taxon>Peronosporales</taxon>
        <taxon>Peronosporaceae</taxon>
        <taxon>Phytophthora</taxon>
    </lineage>
</organism>
<feature type="compositionally biased region" description="Acidic residues" evidence="1">
    <location>
        <begin position="7"/>
        <end position="18"/>
    </location>
</feature>
<dbReference type="Proteomes" id="UP000053864">
    <property type="component" value="Unassembled WGS sequence"/>
</dbReference>
<proteinExistence type="predicted"/>
<reference evidence="2" key="1">
    <citation type="submission" date="2013-11" db="EMBL/GenBank/DDBJ databases">
        <title>The Genome Sequence of Phytophthora parasitica CJ05E6.</title>
        <authorList>
            <consortium name="The Broad Institute Genomics Platform"/>
            <person name="Russ C."/>
            <person name="Tyler B."/>
            <person name="Panabieres F."/>
            <person name="Shan W."/>
            <person name="Tripathy S."/>
            <person name="Grunwald N."/>
            <person name="Machado M."/>
            <person name="Johnson C.S."/>
            <person name="Arredondo F."/>
            <person name="Hong C."/>
            <person name="Coffey M."/>
            <person name="Young S.K."/>
            <person name="Zeng Q."/>
            <person name="Gargeya S."/>
            <person name="Fitzgerald M."/>
            <person name="Abouelleil A."/>
            <person name="Alvarado L."/>
            <person name="Chapman S.B."/>
            <person name="Gainer-Dewar J."/>
            <person name="Goldberg J."/>
            <person name="Griggs A."/>
            <person name="Gujja S."/>
            <person name="Hansen M."/>
            <person name="Howarth C."/>
            <person name="Imamovic A."/>
            <person name="Ireland A."/>
            <person name="Larimer J."/>
            <person name="McCowan C."/>
            <person name="Murphy C."/>
            <person name="Pearson M."/>
            <person name="Poon T.W."/>
            <person name="Priest M."/>
            <person name="Roberts A."/>
            <person name="Saif S."/>
            <person name="Shea T."/>
            <person name="Sykes S."/>
            <person name="Wortman J."/>
            <person name="Nusbaum C."/>
            <person name="Birren B."/>
        </authorList>
    </citation>
    <scope>NUCLEOTIDE SEQUENCE [LARGE SCALE GENOMIC DNA]</scope>
    <source>
        <strain evidence="2">CJ05E6</strain>
    </source>
</reference>
<protein>
    <submittedName>
        <fullName evidence="2">Uncharacterized protein</fullName>
    </submittedName>
</protein>
<dbReference type="AlphaFoldDB" id="W2IQP1"/>
<gene>
    <name evidence="2" type="ORF">L916_11581</name>
</gene>
<accession>W2IQP1</accession>
<evidence type="ECO:0000313" key="2">
    <source>
        <dbReference type="EMBL" id="ETL36435.1"/>
    </source>
</evidence>
<dbReference type="EMBL" id="KI673784">
    <property type="protein sequence ID" value="ETL36435.1"/>
    <property type="molecule type" value="Genomic_DNA"/>
</dbReference>
<sequence length="58" mass="6336">MAFADPEPPDPAEVQDSDADNRDRADAAEDAESEVTSAVVWTWYEVRGKLASRTGKPN</sequence>
<evidence type="ECO:0000256" key="1">
    <source>
        <dbReference type="SAM" id="MobiDB-lite"/>
    </source>
</evidence>
<name>W2IQP1_PHYNI</name>